<evidence type="ECO:0000313" key="2">
    <source>
        <dbReference type="EMBL" id="MED6188921.1"/>
    </source>
</evidence>
<feature type="region of interest" description="Disordered" evidence="1">
    <location>
        <begin position="38"/>
        <end position="57"/>
    </location>
</feature>
<reference evidence="2 3" key="1">
    <citation type="journal article" date="2023" name="Plants (Basel)">
        <title>Bridging the Gap: Combining Genomics and Transcriptomics Approaches to Understand Stylosanthes scabra, an Orphan Legume from the Brazilian Caatinga.</title>
        <authorList>
            <person name="Ferreira-Neto J.R.C."/>
            <person name="da Silva M.D."/>
            <person name="Binneck E."/>
            <person name="de Melo N.F."/>
            <person name="da Silva R.H."/>
            <person name="de Melo A.L.T.M."/>
            <person name="Pandolfi V."/>
            <person name="Bustamante F.O."/>
            <person name="Brasileiro-Vidal A.C."/>
            <person name="Benko-Iseppon A.M."/>
        </authorList>
    </citation>
    <scope>NUCLEOTIDE SEQUENCE [LARGE SCALE GENOMIC DNA]</scope>
    <source>
        <tissue evidence="2">Leaves</tissue>
    </source>
</reference>
<proteinExistence type="predicted"/>
<evidence type="ECO:0000256" key="1">
    <source>
        <dbReference type="SAM" id="MobiDB-lite"/>
    </source>
</evidence>
<protein>
    <submittedName>
        <fullName evidence="2">Uncharacterized protein</fullName>
    </submittedName>
</protein>
<gene>
    <name evidence="2" type="ORF">PIB30_090612</name>
</gene>
<comment type="caution">
    <text evidence="2">The sequence shown here is derived from an EMBL/GenBank/DDBJ whole genome shotgun (WGS) entry which is preliminary data.</text>
</comment>
<name>A0ABU6WVL9_9FABA</name>
<dbReference type="EMBL" id="JASCZI010183003">
    <property type="protein sequence ID" value="MED6188921.1"/>
    <property type="molecule type" value="Genomic_DNA"/>
</dbReference>
<evidence type="ECO:0000313" key="3">
    <source>
        <dbReference type="Proteomes" id="UP001341840"/>
    </source>
</evidence>
<organism evidence="2 3">
    <name type="scientific">Stylosanthes scabra</name>
    <dbReference type="NCBI Taxonomy" id="79078"/>
    <lineage>
        <taxon>Eukaryota</taxon>
        <taxon>Viridiplantae</taxon>
        <taxon>Streptophyta</taxon>
        <taxon>Embryophyta</taxon>
        <taxon>Tracheophyta</taxon>
        <taxon>Spermatophyta</taxon>
        <taxon>Magnoliopsida</taxon>
        <taxon>eudicotyledons</taxon>
        <taxon>Gunneridae</taxon>
        <taxon>Pentapetalae</taxon>
        <taxon>rosids</taxon>
        <taxon>fabids</taxon>
        <taxon>Fabales</taxon>
        <taxon>Fabaceae</taxon>
        <taxon>Papilionoideae</taxon>
        <taxon>50 kb inversion clade</taxon>
        <taxon>dalbergioids sensu lato</taxon>
        <taxon>Dalbergieae</taxon>
        <taxon>Pterocarpus clade</taxon>
        <taxon>Stylosanthes</taxon>
    </lineage>
</organism>
<keyword evidence="3" id="KW-1185">Reference proteome</keyword>
<sequence>MARMRHLNRAGVQLSLSWPLRNGVARARHLGRAAPPPKENFLIKKGGRGRSMQRVRPREQLSTKLLSDAPTSGDAFKSSSSVELLDVVEGGLWLSTNGFPNSSLLMRQIFTIHNNPTSVLDQVVPLKSGLSFPRGKEH</sequence>
<dbReference type="Proteomes" id="UP001341840">
    <property type="component" value="Unassembled WGS sequence"/>
</dbReference>
<feature type="compositionally biased region" description="Basic residues" evidence="1">
    <location>
        <begin position="45"/>
        <end position="55"/>
    </location>
</feature>
<accession>A0ABU6WVL9</accession>